<evidence type="ECO:0000313" key="2">
    <source>
        <dbReference type="Proteomes" id="UP000277896"/>
    </source>
</evidence>
<proteinExistence type="predicted"/>
<gene>
    <name evidence="1" type="ORF">LP667_13705</name>
</gene>
<evidence type="ECO:0000313" key="1">
    <source>
        <dbReference type="EMBL" id="AYJ39773.1"/>
    </source>
</evidence>
<accession>A0AAD0X7V1</accession>
<reference evidence="1 2" key="1">
    <citation type="submission" date="2018-10" db="EMBL/GenBank/DDBJ databases">
        <title>Genome seuquencing of Lactobacillus species.</title>
        <authorList>
            <person name="Baek C."/>
            <person name="Yi H."/>
        </authorList>
    </citation>
    <scope>NUCLEOTIDE SEQUENCE [LARGE SCALE GENOMIC DNA]</scope>
    <source>
        <strain evidence="1 2">DSM 10667</strain>
    </source>
</reference>
<sequence>MAISEDVQNELSQLQPYIDRYLELCRVFGMDSAKYNRLMSIPATAKLLGVARETIDLWLLDPGFPRILVGNSHQVRLRQGDVFAYLKDKAVHWYKEIPSDDWSDE</sequence>
<dbReference type="EMBL" id="CP032744">
    <property type="protein sequence ID" value="AYJ39773.1"/>
    <property type="molecule type" value="Genomic_DNA"/>
</dbReference>
<dbReference type="Proteomes" id="UP000277896">
    <property type="component" value="Chromosome"/>
</dbReference>
<protein>
    <submittedName>
        <fullName evidence="1">Uncharacterized protein</fullName>
    </submittedName>
</protein>
<dbReference type="RefSeq" id="WP_056988568.1">
    <property type="nucleotide sequence ID" value="NZ_BJZG01000026.1"/>
</dbReference>
<dbReference type="AlphaFoldDB" id="A0AAD0X7V1"/>
<name>A0AAD0X7V1_9LACO</name>
<organism evidence="1 2">
    <name type="scientific">Lactiplantibacillus paraplantarum</name>
    <dbReference type="NCBI Taxonomy" id="60520"/>
    <lineage>
        <taxon>Bacteria</taxon>
        <taxon>Bacillati</taxon>
        <taxon>Bacillota</taxon>
        <taxon>Bacilli</taxon>
        <taxon>Lactobacillales</taxon>
        <taxon>Lactobacillaceae</taxon>
        <taxon>Lactiplantibacillus</taxon>
    </lineage>
</organism>